<dbReference type="Pfam" id="PF08281">
    <property type="entry name" value="Sigma70_r4_2"/>
    <property type="match status" value="1"/>
</dbReference>
<dbReference type="PANTHER" id="PTHR30385:SF1">
    <property type="entry name" value="RNA POLYMERASE SIGMA-H FACTOR"/>
    <property type="match status" value="1"/>
</dbReference>
<proteinExistence type="predicted"/>
<dbReference type="NCBIfam" id="NF006145">
    <property type="entry name" value="PRK08295.1-2"/>
    <property type="match status" value="1"/>
</dbReference>
<keyword evidence="2" id="KW-0731">Sigma factor</keyword>
<dbReference type="PROSITE" id="PS00715">
    <property type="entry name" value="SIGMA70_1"/>
    <property type="match status" value="1"/>
</dbReference>
<keyword evidence="1" id="KW-0805">Transcription regulation</keyword>
<dbReference type="InterPro" id="IPR007627">
    <property type="entry name" value="RNA_pol_sigma70_r2"/>
</dbReference>
<dbReference type="InterPro" id="IPR013324">
    <property type="entry name" value="RNA_pol_sigma_r3/r4-like"/>
</dbReference>
<keyword evidence="3" id="KW-0238">DNA-binding</keyword>
<dbReference type="Pfam" id="PF04542">
    <property type="entry name" value="Sigma70_r2"/>
    <property type="match status" value="1"/>
</dbReference>
<dbReference type="Gene3D" id="1.20.120.1810">
    <property type="match status" value="1"/>
</dbReference>
<dbReference type="NCBIfam" id="TIGR02937">
    <property type="entry name" value="sigma70-ECF"/>
    <property type="match status" value="1"/>
</dbReference>
<dbReference type="InterPro" id="IPR000943">
    <property type="entry name" value="RNA_pol_sigma70"/>
</dbReference>
<dbReference type="EMBL" id="VSSQ01005265">
    <property type="protein sequence ID" value="MPM28470.1"/>
    <property type="molecule type" value="Genomic_DNA"/>
</dbReference>
<evidence type="ECO:0000256" key="1">
    <source>
        <dbReference type="ARBA" id="ARBA00023015"/>
    </source>
</evidence>
<dbReference type="Gene3D" id="1.10.10.10">
    <property type="entry name" value="Winged helix-like DNA-binding domain superfamily/Winged helix DNA-binding domain"/>
    <property type="match status" value="1"/>
</dbReference>
<dbReference type="GO" id="GO:0016987">
    <property type="term" value="F:sigma factor activity"/>
    <property type="evidence" value="ECO:0007669"/>
    <property type="project" value="UniProtKB-KW"/>
</dbReference>
<evidence type="ECO:0000259" key="5">
    <source>
        <dbReference type="PROSITE" id="PS00715"/>
    </source>
</evidence>
<dbReference type="NCBIfam" id="NF006147">
    <property type="entry name" value="PRK08295.1-4"/>
    <property type="match status" value="1"/>
</dbReference>
<evidence type="ECO:0000256" key="2">
    <source>
        <dbReference type="ARBA" id="ARBA00023082"/>
    </source>
</evidence>
<dbReference type="InterPro" id="IPR014284">
    <property type="entry name" value="RNA_pol_sigma-70_dom"/>
</dbReference>
<keyword evidence="4" id="KW-0804">Transcription</keyword>
<dbReference type="SUPFAM" id="SSF88659">
    <property type="entry name" value="Sigma3 and sigma4 domains of RNA polymerase sigma factors"/>
    <property type="match status" value="1"/>
</dbReference>
<dbReference type="PIRSF" id="PIRSF002939">
    <property type="entry name" value="RNA_polymerase_sigma-H_factor"/>
    <property type="match status" value="1"/>
</dbReference>
<comment type="caution">
    <text evidence="6">The sequence shown here is derived from an EMBL/GenBank/DDBJ whole genome shotgun (WGS) entry which is preliminary data.</text>
</comment>
<reference evidence="6" key="1">
    <citation type="submission" date="2019-08" db="EMBL/GenBank/DDBJ databases">
        <authorList>
            <person name="Kucharzyk K."/>
            <person name="Murdoch R.W."/>
            <person name="Higgins S."/>
            <person name="Loffler F."/>
        </authorList>
    </citation>
    <scope>NUCLEOTIDE SEQUENCE</scope>
</reference>
<dbReference type="AlphaFoldDB" id="A0A644YJB4"/>
<name>A0A644YJB4_9ZZZZ</name>
<dbReference type="InterPro" id="IPR013325">
    <property type="entry name" value="RNA_pol_sigma_r2"/>
</dbReference>
<feature type="domain" description="RNA polymerase sigma-70" evidence="5">
    <location>
        <begin position="51"/>
        <end position="64"/>
    </location>
</feature>
<evidence type="ECO:0000256" key="4">
    <source>
        <dbReference type="ARBA" id="ARBA00023163"/>
    </source>
</evidence>
<evidence type="ECO:0000256" key="3">
    <source>
        <dbReference type="ARBA" id="ARBA00023125"/>
    </source>
</evidence>
<protein>
    <submittedName>
        <fullName evidence="6">RNA polymerase sigma-H factor</fullName>
    </submittedName>
</protein>
<dbReference type="NCBIfam" id="NF006148">
    <property type="entry name" value="PRK08295.1-5"/>
    <property type="match status" value="1"/>
</dbReference>
<sequence>MNHYDLLTDEQLITLPRGGDALAEEQLYARYPQVVRSKARTYFLIGADREDIIQEGMIGLYKAVCDYQFDKQASFRAFAELCITRQIITAIKSATRKKHIPLNTYISLNRSVYEGDTERPLIDVLSSTQISDPEEVLIGRESYEAVADSIEHSLSKLERGALDLYLMGYSYQQIADALQKSTKCVDNAIQRVKKKLEEYLKNAG</sequence>
<dbReference type="InterPro" id="IPR013249">
    <property type="entry name" value="RNA_pol_sigma70_r4_t2"/>
</dbReference>
<dbReference type="InterPro" id="IPR016371">
    <property type="entry name" value="RNA_pol_sigma-H_factor"/>
</dbReference>
<organism evidence="6">
    <name type="scientific">bioreactor metagenome</name>
    <dbReference type="NCBI Taxonomy" id="1076179"/>
    <lineage>
        <taxon>unclassified sequences</taxon>
        <taxon>metagenomes</taxon>
        <taxon>ecological metagenomes</taxon>
    </lineage>
</organism>
<evidence type="ECO:0000313" key="6">
    <source>
        <dbReference type="EMBL" id="MPM28470.1"/>
    </source>
</evidence>
<dbReference type="InterPro" id="IPR036388">
    <property type="entry name" value="WH-like_DNA-bd_sf"/>
</dbReference>
<gene>
    <name evidence="6" type="primary">sigH_12</name>
    <name evidence="6" type="ORF">SDC9_74996</name>
</gene>
<dbReference type="SUPFAM" id="SSF88946">
    <property type="entry name" value="Sigma2 domain of RNA polymerase sigma factors"/>
    <property type="match status" value="1"/>
</dbReference>
<accession>A0A644YJB4</accession>
<dbReference type="GO" id="GO:0003677">
    <property type="term" value="F:DNA binding"/>
    <property type="evidence" value="ECO:0007669"/>
    <property type="project" value="UniProtKB-KW"/>
</dbReference>
<dbReference type="GO" id="GO:0006352">
    <property type="term" value="P:DNA-templated transcription initiation"/>
    <property type="evidence" value="ECO:0007669"/>
    <property type="project" value="InterPro"/>
</dbReference>
<dbReference type="PANTHER" id="PTHR30385">
    <property type="entry name" value="SIGMA FACTOR F FLAGELLAR"/>
    <property type="match status" value="1"/>
</dbReference>